<dbReference type="InterPro" id="IPR029052">
    <property type="entry name" value="Metallo-depent_PP-like"/>
</dbReference>
<keyword evidence="3" id="KW-1185">Reference proteome</keyword>
<dbReference type="Proteomes" id="UP000772618">
    <property type="component" value="Unassembled WGS sequence"/>
</dbReference>
<proteinExistence type="predicted"/>
<gene>
    <name evidence="2" type="ORF">KK060_22480</name>
</gene>
<evidence type="ECO:0000259" key="1">
    <source>
        <dbReference type="Pfam" id="PF00149"/>
    </source>
</evidence>
<comment type="caution">
    <text evidence="2">The sequence shown here is derived from an EMBL/GenBank/DDBJ whole genome shotgun (WGS) entry which is preliminary data.</text>
</comment>
<dbReference type="InterPro" id="IPR004843">
    <property type="entry name" value="Calcineurin-like_PHP"/>
</dbReference>
<dbReference type="PANTHER" id="PTHR43143:SF1">
    <property type="entry name" value="SERINE_THREONINE-PROTEIN PHOSPHATASE CPPED1"/>
    <property type="match status" value="1"/>
</dbReference>
<dbReference type="PANTHER" id="PTHR43143">
    <property type="entry name" value="METALLOPHOSPHOESTERASE, CALCINEURIN SUPERFAMILY"/>
    <property type="match status" value="1"/>
</dbReference>
<reference evidence="2 3" key="1">
    <citation type="submission" date="2021-05" db="EMBL/GenBank/DDBJ databases">
        <title>A Polyphasic approach of four new species of the genus Ohtaekwangia: Ohtaekwangia histidinii sp. nov., Ohtaekwangia cretensis sp. nov., Ohtaekwangia indiensis sp. nov., Ohtaekwangia reichenbachii sp. nov. from diverse environment.</title>
        <authorList>
            <person name="Octaviana S."/>
        </authorList>
    </citation>
    <scope>NUCLEOTIDE SEQUENCE [LARGE SCALE GENOMIC DNA]</scope>
    <source>
        <strain evidence="2 3">PWU20</strain>
    </source>
</reference>
<feature type="domain" description="Calcineurin-like phosphoesterase" evidence="1">
    <location>
        <begin position="45"/>
        <end position="213"/>
    </location>
</feature>
<evidence type="ECO:0000313" key="2">
    <source>
        <dbReference type="EMBL" id="MBT1706075.1"/>
    </source>
</evidence>
<organism evidence="2 3">
    <name type="scientific">Chryseosolibacter indicus</name>
    <dbReference type="NCBI Taxonomy" id="2782351"/>
    <lineage>
        <taxon>Bacteria</taxon>
        <taxon>Pseudomonadati</taxon>
        <taxon>Bacteroidota</taxon>
        <taxon>Cytophagia</taxon>
        <taxon>Cytophagales</taxon>
        <taxon>Chryseotaleaceae</taxon>
        <taxon>Chryseosolibacter</taxon>
    </lineage>
</organism>
<sequence length="254" mass="29569">MLVVSCSLFEYHPYETNVSDKNRNVNAKAIERILSSVPPSKDTLVIIHTGDSQRFYDEVEDFVKSANKQNADFVFLAGDISDFGLKDEFEWIHEIMRKLKIPYLGVIGNHDLSGNGETVFKKVYGPLNSSFIVNRFKFILLNTNSREYRFNGRVPDIHWLEEQLDDDDFDRAIVVSHISPFDGSFDRKLEQGYVTALENSGKVNLSLHAHQHKFNDTIPYHDNIRYLISTAMQERMYLLIKLYGDKYSYEKIYY</sequence>
<dbReference type="EMBL" id="JAHESD010000081">
    <property type="protein sequence ID" value="MBT1706075.1"/>
    <property type="molecule type" value="Genomic_DNA"/>
</dbReference>
<dbReference type="Gene3D" id="3.60.21.10">
    <property type="match status" value="1"/>
</dbReference>
<name>A0ABS5VXC8_9BACT</name>
<dbReference type="InterPro" id="IPR051918">
    <property type="entry name" value="STPP_CPPED1"/>
</dbReference>
<protein>
    <submittedName>
        <fullName evidence="2">Metallophosphoesterase</fullName>
    </submittedName>
</protein>
<dbReference type="Pfam" id="PF00149">
    <property type="entry name" value="Metallophos"/>
    <property type="match status" value="1"/>
</dbReference>
<dbReference type="SUPFAM" id="SSF56300">
    <property type="entry name" value="Metallo-dependent phosphatases"/>
    <property type="match status" value="1"/>
</dbReference>
<evidence type="ECO:0000313" key="3">
    <source>
        <dbReference type="Proteomes" id="UP000772618"/>
    </source>
</evidence>
<accession>A0ABS5VXC8</accession>